<evidence type="ECO:0000313" key="12">
    <source>
        <dbReference type="Proteomes" id="UP000557872"/>
    </source>
</evidence>
<evidence type="ECO:0000256" key="9">
    <source>
        <dbReference type="ARBA" id="ARBA00048138"/>
    </source>
</evidence>
<gene>
    <name evidence="11" type="ORF">HW115_16120</name>
</gene>
<reference evidence="11 12" key="1">
    <citation type="submission" date="2020-07" db="EMBL/GenBank/DDBJ databases">
        <title>Roseicoccus Jingziensis gen. nov., sp. nov., isolated from coastal seawater.</title>
        <authorList>
            <person name="Feng X."/>
        </authorList>
    </citation>
    <scope>NUCLEOTIDE SEQUENCE [LARGE SCALE GENOMIC DNA]</scope>
    <source>
        <strain evidence="11 12">N1E253</strain>
    </source>
</reference>
<dbReference type="AlphaFoldDB" id="A0A851GIZ5"/>
<keyword evidence="8" id="KW-0718">Serine biosynthesis</keyword>
<accession>A0A851GIZ5</accession>
<dbReference type="Pfam" id="PF00702">
    <property type="entry name" value="Hydrolase"/>
    <property type="match status" value="1"/>
</dbReference>
<keyword evidence="7" id="KW-0460">Magnesium</keyword>
<dbReference type="Gene3D" id="3.40.50.1000">
    <property type="entry name" value="HAD superfamily/HAD-like"/>
    <property type="match status" value="1"/>
</dbReference>
<evidence type="ECO:0000256" key="10">
    <source>
        <dbReference type="ARBA" id="ARBA00048523"/>
    </source>
</evidence>
<comment type="catalytic activity">
    <reaction evidence="9">
        <text>O-phospho-L-serine + H2O = L-serine + phosphate</text>
        <dbReference type="Rhea" id="RHEA:21208"/>
        <dbReference type="ChEBI" id="CHEBI:15377"/>
        <dbReference type="ChEBI" id="CHEBI:33384"/>
        <dbReference type="ChEBI" id="CHEBI:43474"/>
        <dbReference type="ChEBI" id="CHEBI:57524"/>
        <dbReference type="EC" id="3.1.3.3"/>
    </reaction>
</comment>
<name>A0A851GIZ5_9BACT</name>
<comment type="pathway">
    <text evidence="2">Amino-acid biosynthesis; L-serine biosynthesis; L-serine from 3-phospho-D-glycerate: step 3/3.</text>
</comment>
<evidence type="ECO:0000256" key="2">
    <source>
        <dbReference type="ARBA" id="ARBA00005135"/>
    </source>
</evidence>
<dbReference type="RefSeq" id="WP_178933979.1">
    <property type="nucleotide sequence ID" value="NZ_JACBAZ010000008.1"/>
</dbReference>
<dbReference type="EMBL" id="JACBAZ010000008">
    <property type="protein sequence ID" value="NWK57149.1"/>
    <property type="molecule type" value="Genomic_DNA"/>
</dbReference>
<dbReference type="InterPro" id="IPR036412">
    <property type="entry name" value="HAD-like_sf"/>
</dbReference>
<protein>
    <recommendedName>
        <fullName evidence="3">phosphoserine phosphatase</fullName>
        <ecNumber evidence="3">3.1.3.3</ecNumber>
    </recommendedName>
</protein>
<comment type="cofactor">
    <cofactor evidence="1">
        <name>Mg(2+)</name>
        <dbReference type="ChEBI" id="CHEBI:18420"/>
    </cofactor>
</comment>
<dbReference type="SUPFAM" id="SSF56784">
    <property type="entry name" value="HAD-like"/>
    <property type="match status" value="1"/>
</dbReference>
<comment type="catalytic activity">
    <reaction evidence="10">
        <text>O-phospho-D-serine + H2O = D-serine + phosphate</text>
        <dbReference type="Rhea" id="RHEA:24873"/>
        <dbReference type="ChEBI" id="CHEBI:15377"/>
        <dbReference type="ChEBI" id="CHEBI:35247"/>
        <dbReference type="ChEBI" id="CHEBI:43474"/>
        <dbReference type="ChEBI" id="CHEBI:58680"/>
        <dbReference type="EC" id="3.1.3.3"/>
    </reaction>
</comment>
<evidence type="ECO:0000256" key="6">
    <source>
        <dbReference type="ARBA" id="ARBA00022801"/>
    </source>
</evidence>
<keyword evidence="4" id="KW-0028">Amino-acid biosynthesis</keyword>
<evidence type="ECO:0000256" key="7">
    <source>
        <dbReference type="ARBA" id="ARBA00022842"/>
    </source>
</evidence>
<evidence type="ECO:0000256" key="4">
    <source>
        <dbReference type="ARBA" id="ARBA00022605"/>
    </source>
</evidence>
<dbReference type="GO" id="GO:0000287">
    <property type="term" value="F:magnesium ion binding"/>
    <property type="evidence" value="ECO:0007669"/>
    <property type="project" value="TreeGrafter"/>
</dbReference>
<dbReference type="Gene3D" id="1.10.150.210">
    <property type="entry name" value="Phosphoserine phosphatase, domain 2"/>
    <property type="match status" value="1"/>
</dbReference>
<dbReference type="GO" id="GO:0006564">
    <property type="term" value="P:L-serine biosynthetic process"/>
    <property type="evidence" value="ECO:0007669"/>
    <property type="project" value="UniProtKB-KW"/>
</dbReference>
<evidence type="ECO:0000256" key="3">
    <source>
        <dbReference type="ARBA" id="ARBA00012640"/>
    </source>
</evidence>
<keyword evidence="6" id="KW-0378">Hydrolase</keyword>
<dbReference type="Proteomes" id="UP000557872">
    <property type="component" value="Unassembled WGS sequence"/>
</dbReference>
<keyword evidence="12" id="KW-1185">Reference proteome</keyword>
<dbReference type="EC" id="3.1.3.3" evidence="3"/>
<keyword evidence="5" id="KW-0479">Metal-binding</keyword>
<dbReference type="InterPro" id="IPR023214">
    <property type="entry name" value="HAD_sf"/>
</dbReference>
<dbReference type="InterPro" id="IPR050582">
    <property type="entry name" value="HAD-like_SerB"/>
</dbReference>
<comment type="caution">
    <text evidence="11">The sequence shown here is derived from an EMBL/GenBank/DDBJ whole genome shotgun (WGS) entry which is preliminary data.</text>
</comment>
<evidence type="ECO:0000256" key="5">
    <source>
        <dbReference type="ARBA" id="ARBA00022723"/>
    </source>
</evidence>
<sequence length="211" mass="23448">MAKLIVFDCDSTLSKIEGIDELARWRGEAAYAEVEALTHAAMNGEVPIDEIFERRLEIIQPDLEACQAVGKLYIDEIEPTAATTLDQLRQDGWTITIISGGFTQVIEPLAQSLGIQRVDAVPLRFHPDGSYAGYDHNAPPTRNGGKPEIIAQLKSELHPERVIMVGDGISDLETQNEVDAFIGFGRYAAREKVRQQADHFIYSLDELIELL</sequence>
<dbReference type="NCBIfam" id="TIGR01488">
    <property type="entry name" value="HAD-SF-IB"/>
    <property type="match status" value="1"/>
</dbReference>
<proteinExistence type="predicted"/>
<organism evidence="11 12">
    <name type="scientific">Oceaniferula marina</name>
    <dbReference type="NCBI Taxonomy" id="2748318"/>
    <lineage>
        <taxon>Bacteria</taxon>
        <taxon>Pseudomonadati</taxon>
        <taxon>Verrucomicrobiota</taxon>
        <taxon>Verrucomicrobiia</taxon>
        <taxon>Verrucomicrobiales</taxon>
        <taxon>Verrucomicrobiaceae</taxon>
        <taxon>Oceaniferula</taxon>
    </lineage>
</organism>
<dbReference type="PANTHER" id="PTHR43344">
    <property type="entry name" value="PHOSPHOSERINE PHOSPHATASE"/>
    <property type="match status" value="1"/>
</dbReference>
<dbReference type="PANTHER" id="PTHR43344:SF2">
    <property type="entry name" value="PHOSPHOSERINE PHOSPHATASE"/>
    <property type="match status" value="1"/>
</dbReference>
<dbReference type="GO" id="GO:0036424">
    <property type="term" value="F:L-phosphoserine phosphatase activity"/>
    <property type="evidence" value="ECO:0007669"/>
    <property type="project" value="TreeGrafter"/>
</dbReference>
<evidence type="ECO:0000313" key="11">
    <source>
        <dbReference type="EMBL" id="NWK57149.1"/>
    </source>
</evidence>
<dbReference type="GO" id="GO:0005737">
    <property type="term" value="C:cytoplasm"/>
    <property type="evidence" value="ECO:0007669"/>
    <property type="project" value="TreeGrafter"/>
</dbReference>
<evidence type="ECO:0000256" key="8">
    <source>
        <dbReference type="ARBA" id="ARBA00023299"/>
    </source>
</evidence>
<evidence type="ECO:0000256" key="1">
    <source>
        <dbReference type="ARBA" id="ARBA00001946"/>
    </source>
</evidence>